<name>A0AAV0AXN3_PHAPC</name>
<dbReference type="Pfam" id="PF13249">
    <property type="entry name" value="SQHop_cyclase_N"/>
    <property type="match status" value="1"/>
</dbReference>
<dbReference type="InterPro" id="IPR008930">
    <property type="entry name" value="Terpenoid_cyclase/PrenylTrfase"/>
</dbReference>
<organism evidence="3 4">
    <name type="scientific">Phakopsora pachyrhizi</name>
    <name type="common">Asian soybean rust disease fungus</name>
    <dbReference type="NCBI Taxonomy" id="170000"/>
    <lineage>
        <taxon>Eukaryota</taxon>
        <taxon>Fungi</taxon>
        <taxon>Dikarya</taxon>
        <taxon>Basidiomycota</taxon>
        <taxon>Pucciniomycotina</taxon>
        <taxon>Pucciniomycetes</taxon>
        <taxon>Pucciniales</taxon>
        <taxon>Phakopsoraceae</taxon>
        <taxon>Phakopsora</taxon>
    </lineage>
</organism>
<dbReference type="EMBL" id="CALTRL010001771">
    <property type="protein sequence ID" value="CAH7673670.1"/>
    <property type="molecule type" value="Genomic_DNA"/>
</dbReference>
<gene>
    <name evidence="3" type="ORF">PPACK8108_LOCUS8555</name>
</gene>
<keyword evidence="4" id="KW-1185">Reference proteome</keyword>
<dbReference type="GO" id="GO:0000250">
    <property type="term" value="F:lanosterol synthase activity"/>
    <property type="evidence" value="ECO:0007669"/>
    <property type="project" value="TreeGrafter"/>
</dbReference>
<dbReference type="PANTHER" id="PTHR11764">
    <property type="entry name" value="TERPENE CYCLASE/MUTASE FAMILY MEMBER"/>
    <property type="match status" value="1"/>
</dbReference>
<dbReference type="Proteomes" id="UP001153365">
    <property type="component" value="Unassembled WGS sequence"/>
</dbReference>
<dbReference type="Gene3D" id="1.50.10.20">
    <property type="match status" value="1"/>
</dbReference>
<reference evidence="3" key="1">
    <citation type="submission" date="2022-06" db="EMBL/GenBank/DDBJ databases">
        <authorList>
            <consortium name="SYNGENTA / RWTH Aachen University"/>
        </authorList>
    </citation>
    <scope>NUCLEOTIDE SEQUENCE</scope>
</reference>
<feature type="domain" description="Squalene cyclase N-terminal" evidence="2">
    <location>
        <begin position="6"/>
        <end position="128"/>
    </location>
</feature>
<dbReference type="InterPro" id="IPR018333">
    <property type="entry name" value="Squalene_cyclase"/>
</dbReference>
<comment type="similarity">
    <text evidence="1">Belongs to the terpene cyclase/mutase family.</text>
</comment>
<evidence type="ECO:0000256" key="1">
    <source>
        <dbReference type="ARBA" id="ARBA00009755"/>
    </source>
</evidence>
<evidence type="ECO:0000313" key="4">
    <source>
        <dbReference type="Proteomes" id="UP001153365"/>
    </source>
</evidence>
<dbReference type="AlphaFoldDB" id="A0AAV0AXN3"/>
<proteinExistence type="inferred from homology"/>
<dbReference type="GO" id="GO:0016104">
    <property type="term" value="P:triterpenoid biosynthetic process"/>
    <property type="evidence" value="ECO:0007669"/>
    <property type="project" value="InterPro"/>
</dbReference>
<sequence>STVFGTALNYVACRLLSVDAEHPMLAWSQATLHSLGKQGYWFLTWGKVCLSLLNVYNREGVDPITPKIWLLPDVLPFLPWRWWVHSWQVYLPISYISGKRLRVELNPLLSLLCEKLYTQPYSSINWPSQHNSVLSEDLYCPHHPVADALFWILGKWE</sequence>
<comment type="caution">
    <text evidence="3">The sequence shown here is derived from an EMBL/GenBank/DDBJ whole genome shotgun (WGS) entry which is preliminary data.</text>
</comment>
<accession>A0AAV0AXN3</accession>
<dbReference type="GO" id="GO:0005811">
    <property type="term" value="C:lipid droplet"/>
    <property type="evidence" value="ECO:0007669"/>
    <property type="project" value="InterPro"/>
</dbReference>
<feature type="non-terminal residue" evidence="3">
    <location>
        <position position="1"/>
    </location>
</feature>
<evidence type="ECO:0000259" key="2">
    <source>
        <dbReference type="Pfam" id="PF13249"/>
    </source>
</evidence>
<feature type="non-terminal residue" evidence="3">
    <location>
        <position position="157"/>
    </location>
</feature>
<evidence type="ECO:0000313" key="3">
    <source>
        <dbReference type="EMBL" id="CAH7673670.1"/>
    </source>
</evidence>
<protein>
    <submittedName>
        <fullName evidence="3">Terpenoid cyclases/protein prenyltransferase alpha-alpha toroid</fullName>
    </submittedName>
</protein>
<dbReference type="GO" id="GO:0006696">
    <property type="term" value="P:ergosterol biosynthetic process"/>
    <property type="evidence" value="ECO:0007669"/>
    <property type="project" value="TreeGrafter"/>
</dbReference>
<dbReference type="PANTHER" id="PTHR11764:SF20">
    <property type="entry name" value="LANOSTEROL SYNTHASE"/>
    <property type="match status" value="1"/>
</dbReference>
<dbReference type="SUPFAM" id="SSF48239">
    <property type="entry name" value="Terpenoid cyclases/Protein prenyltransferases"/>
    <property type="match status" value="1"/>
</dbReference>
<dbReference type="InterPro" id="IPR032697">
    <property type="entry name" value="SQ_cyclase_N"/>
</dbReference>